<sequence length="79" mass="8750">MYSDRKKQLFERRLAAAVRTHTSDAGQPGVDAEALSFYKPAWRTVELQRCQLALDALYSTNSVATEQGQDNADGEASSR</sequence>
<dbReference type="Proteomes" id="UP001215151">
    <property type="component" value="Unassembled WGS sequence"/>
</dbReference>
<evidence type="ECO:0000313" key="2">
    <source>
        <dbReference type="Proteomes" id="UP001215151"/>
    </source>
</evidence>
<accession>A0AAD7TYP1</accession>
<gene>
    <name evidence="1" type="ORF">ONZ51_g4252</name>
</gene>
<comment type="caution">
    <text evidence="1">The sequence shown here is derived from an EMBL/GenBank/DDBJ whole genome shotgun (WGS) entry which is preliminary data.</text>
</comment>
<name>A0AAD7TYP1_9APHY</name>
<dbReference type="AlphaFoldDB" id="A0AAD7TYP1"/>
<dbReference type="EMBL" id="JAPEVG010000081">
    <property type="protein sequence ID" value="KAJ8487313.1"/>
    <property type="molecule type" value="Genomic_DNA"/>
</dbReference>
<reference evidence="1" key="1">
    <citation type="submission" date="2022-11" db="EMBL/GenBank/DDBJ databases">
        <title>Genome Sequence of Cubamyces cubensis.</title>
        <authorList>
            <person name="Buettner E."/>
        </authorList>
    </citation>
    <scope>NUCLEOTIDE SEQUENCE</scope>
    <source>
        <strain evidence="1">MPL-01</strain>
    </source>
</reference>
<organism evidence="1 2">
    <name type="scientific">Trametes cubensis</name>
    <dbReference type="NCBI Taxonomy" id="1111947"/>
    <lineage>
        <taxon>Eukaryota</taxon>
        <taxon>Fungi</taxon>
        <taxon>Dikarya</taxon>
        <taxon>Basidiomycota</taxon>
        <taxon>Agaricomycotina</taxon>
        <taxon>Agaricomycetes</taxon>
        <taxon>Polyporales</taxon>
        <taxon>Polyporaceae</taxon>
        <taxon>Trametes</taxon>
    </lineage>
</organism>
<protein>
    <submittedName>
        <fullName evidence="1">Uncharacterized protein</fullName>
    </submittedName>
</protein>
<keyword evidence="2" id="KW-1185">Reference proteome</keyword>
<proteinExistence type="predicted"/>
<evidence type="ECO:0000313" key="1">
    <source>
        <dbReference type="EMBL" id="KAJ8487313.1"/>
    </source>
</evidence>